<proteinExistence type="predicted"/>
<accession>A0A402D2Q7</accession>
<dbReference type="SUPFAM" id="SSF109604">
    <property type="entry name" value="HD-domain/PDEase-like"/>
    <property type="match status" value="1"/>
</dbReference>
<dbReference type="InterPro" id="IPR009218">
    <property type="entry name" value="HD_phosphohydro"/>
</dbReference>
<evidence type="ECO:0000313" key="1">
    <source>
        <dbReference type="EMBL" id="BDI28439.1"/>
    </source>
</evidence>
<dbReference type="Gene3D" id="1.10.3210.10">
    <property type="entry name" value="Hypothetical protein af1432"/>
    <property type="match status" value="1"/>
</dbReference>
<dbReference type="AlphaFoldDB" id="A0A402D2Q7"/>
<dbReference type="EMBL" id="AP025739">
    <property type="protein sequence ID" value="BDI28439.1"/>
    <property type="molecule type" value="Genomic_DNA"/>
</dbReference>
<dbReference type="PIRSF" id="PIRSF035170">
    <property type="entry name" value="HD_phosphohydro"/>
    <property type="match status" value="1"/>
</dbReference>
<dbReference type="GO" id="GO:0016787">
    <property type="term" value="F:hydrolase activity"/>
    <property type="evidence" value="ECO:0007669"/>
    <property type="project" value="UniProtKB-KW"/>
</dbReference>
<name>A0A402D2Q7_9BACT</name>
<protein>
    <submittedName>
        <fullName evidence="1">Metal-dependent hydrolase</fullName>
    </submittedName>
</protein>
<dbReference type="PANTHER" id="PTHR21174:SF0">
    <property type="entry name" value="HD PHOSPHOHYDROLASE FAMILY PROTEIN-RELATED"/>
    <property type="match status" value="1"/>
</dbReference>
<dbReference type="RefSeq" id="WP_125206234.1">
    <property type="nucleotide sequence ID" value="NZ_AP025739.1"/>
</dbReference>
<reference evidence="1 2" key="1">
    <citation type="journal article" date="2019" name="Int. J. Syst. Evol. Microbiol.">
        <title>Capsulimonas corticalis gen. nov., sp. nov., an aerobic capsulated bacterium, of a novel bacterial order, Capsulimonadales ord. nov., of the class Armatimonadia of the phylum Armatimonadetes.</title>
        <authorList>
            <person name="Li J."/>
            <person name="Kudo C."/>
            <person name="Tonouchi A."/>
        </authorList>
    </citation>
    <scope>NUCLEOTIDE SEQUENCE [LARGE SCALE GENOMIC DNA]</scope>
    <source>
        <strain evidence="1 2">AX-7</strain>
    </source>
</reference>
<dbReference type="KEGG" id="ccot:CCAX7_004900"/>
<keyword evidence="1" id="KW-0378">Hydrolase</keyword>
<sequence>MTIDLRERWRAFCASLNLDARLTDEYYTLIAANMSEEHRAYHNLAHVQALLRDFESVAHLVQDRASFEWKIWLHDLIYRPGAPDNERESAEVARRWAREAGLDEAFGADVYEGIMATKTHLGTTEDDRLLVTLDLAILAASEEEFDRYERQVASEFLSNPEISWEAYRAGRLAWAEAFNQRVPIYPAHYGQENFEAAAHKNLVRSMIRLEQGIVIKL</sequence>
<dbReference type="Proteomes" id="UP000287394">
    <property type="component" value="Chromosome"/>
</dbReference>
<evidence type="ECO:0000313" key="2">
    <source>
        <dbReference type="Proteomes" id="UP000287394"/>
    </source>
</evidence>
<dbReference type="PANTHER" id="PTHR21174">
    <property type="match status" value="1"/>
</dbReference>
<gene>
    <name evidence="1" type="ORF">CCAX7_004900</name>
</gene>
<organism evidence="1 2">
    <name type="scientific">Capsulimonas corticalis</name>
    <dbReference type="NCBI Taxonomy" id="2219043"/>
    <lineage>
        <taxon>Bacteria</taxon>
        <taxon>Bacillati</taxon>
        <taxon>Armatimonadota</taxon>
        <taxon>Armatimonadia</taxon>
        <taxon>Capsulimonadales</taxon>
        <taxon>Capsulimonadaceae</taxon>
        <taxon>Capsulimonas</taxon>
    </lineage>
</organism>
<keyword evidence="2" id="KW-1185">Reference proteome</keyword>
<dbReference type="OrthoDB" id="9808993at2"/>